<dbReference type="SMART" id="SM00380">
    <property type="entry name" value="AP2"/>
    <property type="match status" value="1"/>
</dbReference>
<accession>A0A9D4UU55</accession>
<evidence type="ECO:0000256" key="3">
    <source>
        <dbReference type="ARBA" id="ARBA00023125"/>
    </source>
</evidence>
<evidence type="ECO:0000313" key="9">
    <source>
        <dbReference type="Proteomes" id="UP000886520"/>
    </source>
</evidence>
<dbReference type="PRINTS" id="PR00367">
    <property type="entry name" value="ETHRSPELEMNT"/>
</dbReference>
<evidence type="ECO:0000256" key="4">
    <source>
        <dbReference type="ARBA" id="ARBA00023163"/>
    </source>
</evidence>
<evidence type="ECO:0000313" key="8">
    <source>
        <dbReference type="EMBL" id="KAI5073949.1"/>
    </source>
</evidence>
<keyword evidence="4" id="KW-0804">Transcription</keyword>
<dbReference type="SUPFAM" id="SSF54171">
    <property type="entry name" value="DNA-binding domain"/>
    <property type="match status" value="1"/>
</dbReference>
<comment type="subcellular location">
    <subcellularLocation>
        <location evidence="1">Nucleus</location>
    </subcellularLocation>
</comment>
<keyword evidence="2" id="KW-0805">Transcription regulation</keyword>
<feature type="region of interest" description="Disordered" evidence="6">
    <location>
        <begin position="1"/>
        <end position="33"/>
    </location>
</feature>
<gene>
    <name evidence="8" type="ORF">GOP47_0011962</name>
</gene>
<dbReference type="CDD" id="cd00018">
    <property type="entry name" value="AP2"/>
    <property type="match status" value="1"/>
</dbReference>
<evidence type="ECO:0000256" key="1">
    <source>
        <dbReference type="ARBA" id="ARBA00004123"/>
    </source>
</evidence>
<proteinExistence type="predicted"/>
<dbReference type="PANTHER" id="PTHR31677">
    <property type="entry name" value="AP2 DOMAIN CLASS TRANSCRIPTION FACTOR"/>
    <property type="match status" value="1"/>
</dbReference>
<evidence type="ECO:0000256" key="6">
    <source>
        <dbReference type="SAM" id="MobiDB-lite"/>
    </source>
</evidence>
<sequence length="266" mass="28975">MAVGSHQSKLRLRPIKHQLPSSASTSSSRRKPANKALYTDAGAHQVSADIAGNLEQPRYRGVRRRPWGKFAAEIRDPHKKRRVWLGTFDTAEEAALAYDAAARGLRGQKALTNFPTSCSCSVLQNMQLYGGQALLENEPQSNIGYLHGADHSLMGTQTHYPSPHDIRGSPQFDFEAGAFFNPSSFSSSTSPQLPSLVTLQNPAKRSPLVDEIANFTAATTREEGNVADDSFTGLPALISAESSLPFTLLSRPSPQKPTSLIHFFTK</sequence>
<dbReference type="GO" id="GO:0005634">
    <property type="term" value="C:nucleus"/>
    <property type="evidence" value="ECO:0007669"/>
    <property type="project" value="UniProtKB-SubCell"/>
</dbReference>
<protein>
    <recommendedName>
        <fullName evidence="7">AP2/ERF domain-containing protein</fullName>
    </recommendedName>
</protein>
<dbReference type="InterPro" id="IPR001471">
    <property type="entry name" value="AP2/ERF_dom"/>
</dbReference>
<keyword evidence="9" id="KW-1185">Reference proteome</keyword>
<keyword evidence="5" id="KW-0539">Nucleus</keyword>
<name>A0A9D4UU55_ADICA</name>
<dbReference type="PANTHER" id="PTHR31677:SF157">
    <property type="entry name" value="AP2_ERF DOMAIN-CONTAINING PROTEIN"/>
    <property type="match status" value="1"/>
</dbReference>
<dbReference type="PROSITE" id="PS51032">
    <property type="entry name" value="AP2_ERF"/>
    <property type="match status" value="1"/>
</dbReference>
<dbReference type="Proteomes" id="UP000886520">
    <property type="component" value="Chromosome 11"/>
</dbReference>
<dbReference type="Pfam" id="PF00847">
    <property type="entry name" value="AP2"/>
    <property type="match status" value="1"/>
</dbReference>
<dbReference type="FunFam" id="3.30.730.10:FF:000001">
    <property type="entry name" value="Ethylene-responsive transcription factor 2"/>
    <property type="match status" value="1"/>
</dbReference>
<evidence type="ECO:0000256" key="2">
    <source>
        <dbReference type="ARBA" id="ARBA00023015"/>
    </source>
</evidence>
<feature type="domain" description="AP2/ERF" evidence="7">
    <location>
        <begin position="58"/>
        <end position="115"/>
    </location>
</feature>
<evidence type="ECO:0000256" key="5">
    <source>
        <dbReference type="ARBA" id="ARBA00023242"/>
    </source>
</evidence>
<dbReference type="GO" id="GO:0003700">
    <property type="term" value="F:DNA-binding transcription factor activity"/>
    <property type="evidence" value="ECO:0007669"/>
    <property type="project" value="InterPro"/>
</dbReference>
<dbReference type="Gene3D" id="3.30.730.10">
    <property type="entry name" value="AP2/ERF domain"/>
    <property type="match status" value="1"/>
</dbReference>
<keyword evidence="3" id="KW-0238">DNA-binding</keyword>
<dbReference type="InterPro" id="IPR016177">
    <property type="entry name" value="DNA-bd_dom_sf"/>
</dbReference>
<dbReference type="AlphaFoldDB" id="A0A9D4UU55"/>
<dbReference type="OrthoDB" id="10038011at2759"/>
<dbReference type="EMBL" id="JABFUD020000011">
    <property type="protein sequence ID" value="KAI5073949.1"/>
    <property type="molecule type" value="Genomic_DNA"/>
</dbReference>
<dbReference type="GO" id="GO:0003677">
    <property type="term" value="F:DNA binding"/>
    <property type="evidence" value="ECO:0007669"/>
    <property type="project" value="UniProtKB-KW"/>
</dbReference>
<comment type="caution">
    <text evidence="8">The sequence shown here is derived from an EMBL/GenBank/DDBJ whole genome shotgun (WGS) entry which is preliminary data.</text>
</comment>
<reference evidence="8" key="1">
    <citation type="submission" date="2021-01" db="EMBL/GenBank/DDBJ databases">
        <title>Adiantum capillus-veneris genome.</title>
        <authorList>
            <person name="Fang Y."/>
            <person name="Liao Q."/>
        </authorList>
    </citation>
    <scope>NUCLEOTIDE SEQUENCE</scope>
    <source>
        <strain evidence="8">H3</strain>
        <tissue evidence="8">Leaf</tissue>
    </source>
</reference>
<organism evidence="8 9">
    <name type="scientific">Adiantum capillus-veneris</name>
    <name type="common">Maidenhair fern</name>
    <dbReference type="NCBI Taxonomy" id="13818"/>
    <lineage>
        <taxon>Eukaryota</taxon>
        <taxon>Viridiplantae</taxon>
        <taxon>Streptophyta</taxon>
        <taxon>Embryophyta</taxon>
        <taxon>Tracheophyta</taxon>
        <taxon>Polypodiopsida</taxon>
        <taxon>Polypodiidae</taxon>
        <taxon>Polypodiales</taxon>
        <taxon>Pteridineae</taxon>
        <taxon>Pteridaceae</taxon>
        <taxon>Vittarioideae</taxon>
        <taxon>Adiantum</taxon>
    </lineage>
</organism>
<evidence type="ECO:0000259" key="7">
    <source>
        <dbReference type="PROSITE" id="PS51032"/>
    </source>
</evidence>
<dbReference type="InterPro" id="IPR036955">
    <property type="entry name" value="AP2/ERF_dom_sf"/>
</dbReference>